<protein>
    <submittedName>
        <fullName evidence="2">Uncharacterized protein</fullName>
    </submittedName>
</protein>
<reference evidence="2 3" key="1">
    <citation type="submission" date="2019-03" db="EMBL/GenBank/DDBJ databases">
        <title>Genomic Encyclopedia of Type Strains, Phase IV (KMG-IV): sequencing the most valuable type-strain genomes for metagenomic binning, comparative biology and taxonomic classification.</title>
        <authorList>
            <person name="Goeker M."/>
        </authorList>
    </citation>
    <scope>NUCLEOTIDE SEQUENCE [LARGE SCALE GENOMIC DNA]</scope>
    <source>
        <strain evidence="2 3">DSM 14836</strain>
    </source>
</reference>
<feature type="transmembrane region" description="Helical" evidence="1">
    <location>
        <begin position="198"/>
        <end position="221"/>
    </location>
</feature>
<dbReference type="Proteomes" id="UP000294564">
    <property type="component" value="Unassembled WGS sequence"/>
</dbReference>
<proteinExistence type="predicted"/>
<sequence length="240" mass="27886">MLGLVNLHEELIKSRARELNGKDVLDWVQHLFKEVDNEHERIEKVLKSSNSNGIENNFDIDKLDANRIFHISQIKSICIQYRLKFLDTHLFKGEFPKSTISKINELEKAHNLAIKGYKIIAPSILFKLKKADDPLLFAPLGNDFYYLIDKWGNDIRFSRKIAYWPVRTFDNFAFTLLFTTVVLTALCHQLFFGTEGTVAHFFIVFLFFLKGVIGMALFFGVSIGKNFTEFSWQSEHDKIQ</sequence>
<keyword evidence="1" id="KW-1133">Transmembrane helix</keyword>
<accession>A0A4R2NSE1</accession>
<evidence type="ECO:0000256" key="1">
    <source>
        <dbReference type="SAM" id="Phobius"/>
    </source>
</evidence>
<keyword evidence="1" id="KW-0472">Membrane</keyword>
<organism evidence="2 3">
    <name type="scientific">Tenacibaculum skagerrakense</name>
    <dbReference type="NCBI Taxonomy" id="186571"/>
    <lineage>
        <taxon>Bacteria</taxon>
        <taxon>Pseudomonadati</taxon>
        <taxon>Bacteroidota</taxon>
        <taxon>Flavobacteriia</taxon>
        <taxon>Flavobacteriales</taxon>
        <taxon>Flavobacteriaceae</taxon>
        <taxon>Tenacibaculum</taxon>
    </lineage>
</organism>
<keyword evidence="1" id="KW-0812">Transmembrane</keyword>
<dbReference type="OrthoDB" id="1425482at2"/>
<dbReference type="EMBL" id="SLXM01000005">
    <property type="protein sequence ID" value="TCP24800.1"/>
    <property type="molecule type" value="Genomic_DNA"/>
</dbReference>
<gene>
    <name evidence="2" type="ORF">EV195_105231</name>
</gene>
<name>A0A4R2NSE1_9FLAO</name>
<dbReference type="AlphaFoldDB" id="A0A4R2NSE1"/>
<feature type="transmembrane region" description="Helical" evidence="1">
    <location>
        <begin position="169"/>
        <end position="192"/>
    </location>
</feature>
<evidence type="ECO:0000313" key="3">
    <source>
        <dbReference type="Proteomes" id="UP000294564"/>
    </source>
</evidence>
<comment type="caution">
    <text evidence="2">The sequence shown here is derived from an EMBL/GenBank/DDBJ whole genome shotgun (WGS) entry which is preliminary data.</text>
</comment>
<dbReference type="RefSeq" id="WP_132794845.1">
    <property type="nucleotide sequence ID" value="NZ_SLXM01000005.1"/>
</dbReference>
<evidence type="ECO:0000313" key="2">
    <source>
        <dbReference type="EMBL" id="TCP24800.1"/>
    </source>
</evidence>
<keyword evidence="3" id="KW-1185">Reference proteome</keyword>